<dbReference type="RefSeq" id="WP_101820470.1">
    <property type="nucleotide sequence ID" value="NZ_PKJC01000008.1"/>
</dbReference>
<dbReference type="Gene3D" id="3.30.9.20">
    <property type="match status" value="1"/>
</dbReference>
<reference evidence="4 5" key="1">
    <citation type="submission" date="2017-12" db="EMBL/GenBank/DDBJ databases">
        <title>Phylogenetic diversity of female urinary microbiome.</title>
        <authorList>
            <person name="Thomas-White K."/>
            <person name="Wolfe A.J."/>
        </authorList>
    </citation>
    <scope>NUCLEOTIDE SEQUENCE [LARGE SCALE GENOMIC DNA]</scope>
    <source>
        <strain evidence="4 5">UMB0777</strain>
    </source>
</reference>
<gene>
    <name evidence="4" type="ORF">CYJ73_12930</name>
</gene>
<dbReference type="PRINTS" id="PR00420">
    <property type="entry name" value="RNGMNOXGNASE"/>
</dbReference>
<comment type="caution">
    <text evidence="4">The sequence shown here is derived from an EMBL/GenBank/DDBJ whole genome shotgun (WGS) entry which is preliminary data.</text>
</comment>
<evidence type="ECO:0000256" key="1">
    <source>
        <dbReference type="ARBA" id="ARBA00023002"/>
    </source>
</evidence>
<dbReference type="GO" id="GO:0016491">
    <property type="term" value="F:oxidoreductase activity"/>
    <property type="evidence" value="ECO:0007669"/>
    <property type="project" value="UniProtKB-KW"/>
</dbReference>
<dbReference type="EMBL" id="PKJC01000008">
    <property type="protein sequence ID" value="PKZ65196.1"/>
    <property type="molecule type" value="Genomic_DNA"/>
</dbReference>
<feature type="domain" description="FAD-binding" evidence="3">
    <location>
        <begin position="126"/>
        <end position="323"/>
    </location>
</feature>
<protein>
    <submittedName>
        <fullName evidence="4">Oxidoreductase</fullName>
    </submittedName>
</protein>
<dbReference type="Pfam" id="PF01494">
    <property type="entry name" value="FAD_binding_3"/>
    <property type="match status" value="1"/>
</dbReference>
<proteinExistence type="predicted"/>
<dbReference type="AlphaFoldDB" id="A0A2I1R7V8"/>
<dbReference type="Proteomes" id="UP000234662">
    <property type="component" value="Unassembled WGS sequence"/>
</dbReference>
<dbReference type="Gene3D" id="3.50.50.60">
    <property type="entry name" value="FAD/NAD(P)-binding domain"/>
    <property type="match status" value="1"/>
</dbReference>
<accession>A0A2I1R7V8</accession>
<evidence type="ECO:0000313" key="5">
    <source>
        <dbReference type="Proteomes" id="UP000234662"/>
    </source>
</evidence>
<dbReference type="SUPFAM" id="SSF51905">
    <property type="entry name" value="FAD/NAD(P)-binding domain"/>
    <property type="match status" value="1"/>
</dbReference>
<name>A0A2I1R7V8_9ACTN</name>
<evidence type="ECO:0000259" key="3">
    <source>
        <dbReference type="Pfam" id="PF01494"/>
    </source>
</evidence>
<dbReference type="InterPro" id="IPR050631">
    <property type="entry name" value="PheA/TfdB_FAD_monoxygenase"/>
</dbReference>
<dbReference type="PANTHER" id="PTHR43476:SF4">
    <property type="entry name" value="BLR0106 PROTEIN"/>
    <property type="match status" value="1"/>
</dbReference>
<dbReference type="GO" id="GO:0071949">
    <property type="term" value="F:FAD binding"/>
    <property type="evidence" value="ECO:0007669"/>
    <property type="project" value="InterPro"/>
</dbReference>
<keyword evidence="2" id="KW-0520">NAD</keyword>
<sequence>MKLSRIAVLGGGPGGLYAARLLKRSHPDAEVTVYEQGSPDTTFGFGVGLASRTQRNLREADPASLDAIVAVSHPHEMSMRVGDDVARLSHGELLAIARTTLLEVLQDHATAAGVRLEFGARRSVADVDADLIVAADGVNSATRTDLADDLGPAISTGEGLYLWCGTDFALPSAIFTPVTTEHGTFVAHAYPYASDRSTFLIETDETTWRRAGFDLSTEATPMTDSDETALAYLQGAFADTLGGHRLIGNRTRWLRFRTVTCNRWHTGNVVLLGDAAHTAHYSIGSGTKLAMEDAIELDRAVRDATTLDEALSAYESARRPNVEYLQSIAIRSEQWWESFPRRADMPVDQLMIAYMTRAGKVGLDRFASAAPAVARRGLAAYAGVDVGPVPAGGLSTWVVEQPLSHGSWSFPTRWAPAELLAEPGATRLEVDIDSAWGEAAGPLLAAATGSSAVWLTGRGDRDAVLTRLDLGERLRQETDALIVVEAPTSSYDDLVAGLVSLRTDLVSVSDGAVPDGVPEVGRGAGAGRTILRL</sequence>
<dbReference type="Pfam" id="PF13450">
    <property type="entry name" value="NAD_binding_8"/>
    <property type="match status" value="1"/>
</dbReference>
<dbReference type="STRING" id="2055.BCM27_24985"/>
<dbReference type="PANTHER" id="PTHR43476">
    <property type="entry name" value="3-(3-HYDROXY-PHENYL)PROPIONATE/3-HYDROXYCINNAMIC ACID HYDROXYLASE"/>
    <property type="match status" value="1"/>
</dbReference>
<dbReference type="InterPro" id="IPR036188">
    <property type="entry name" value="FAD/NAD-bd_sf"/>
</dbReference>
<dbReference type="InterPro" id="IPR002938">
    <property type="entry name" value="FAD-bd"/>
</dbReference>
<evidence type="ECO:0000256" key="2">
    <source>
        <dbReference type="ARBA" id="ARBA00023027"/>
    </source>
</evidence>
<keyword evidence="1" id="KW-0560">Oxidoreductase</keyword>
<evidence type="ECO:0000313" key="4">
    <source>
        <dbReference type="EMBL" id="PKZ65196.1"/>
    </source>
</evidence>
<organism evidence="4 5">
    <name type="scientific">Gordonia terrae</name>
    <dbReference type="NCBI Taxonomy" id="2055"/>
    <lineage>
        <taxon>Bacteria</taxon>
        <taxon>Bacillati</taxon>
        <taxon>Actinomycetota</taxon>
        <taxon>Actinomycetes</taxon>
        <taxon>Mycobacteriales</taxon>
        <taxon>Gordoniaceae</taxon>
        <taxon>Gordonia</taxon>
    </lineage>
</organism>